<feature type="disulfide bond" evidence="23">
    <location>
        <begin position="1022"/>
        <end position="1031"/>
    </location>
</feature>
<dbReference type="PROSITE" id="PS00022">
    <property type="entry name" value="EGF_1"/>
    <property type="match status" value="1"/>
</dbReference>
<dbReference type="CDD" id="cd00055">
    <property type="entry name" value="EGF_Lam"/>
    <property type="match status" value="13"/>
</dbReference>
<keyword evidence="7" id="KW-0084">Basement membrane</keyword>
<evidence type="ECO:0000256" key="2">
    <source>
        <dbReference type="ARBA" id="ARBA00004316"/>
    </source>
</evidence>
<dbReference type="GO" id="GO:0007155">
    <property type="term" value="P:cell adhesion"/>
    <property type="evidence" value="ECO:0007669"/>
    <property type="project" value="UniProtKB-KW"/>
</dbReference>
<dbReference type="GO" id="GO:0005606">
    <property type="term" value="C:laminin-1 complex"/>
    <property type="evidence" value="ECO:0007669"/>
    <property type="project" value="UniProtKB-ARBA"/>
</dbReference>
<feature type="coiled-coil region" evidence="24">
    <location>
        <begin position="1802"/>
        <end position="2000"/>
    </location>
</feature>
<evidence type="ECO:0000259" key="28">
    <source>
        <dbReference type="PROSITE" id="PS51116"/>
    </source>
</evidence>
<feature type="transmembrane region" description="Helical" evidence="26">
    <location>
        <begin position="41"/>
        <end position="60"/>
    </location>
</feature>
<sequence length="2006" mass="226194">MSSYSTTSTISNGSRCCYYNYSSSSSSLSTKLSINYRSFGLSRLIHLFIVFFFLFLSLTLCQRYPDRSNQREYDEYDRNARQQNVGYNSRPYSHDVSYFKLNETSSSSSTTNNIDNNNHDDSQRPVPVNGHRTSPYEWSRNGYRSQSQSQSPPTSSNHRNYYESTYQHKSRITDHDNRQQKIISSPNRPPTLDGGKHMPGPFIWYNDTFHWAENRSRGYDPDLDGPTHAPPSLSTTEPTFDEEEWDGSDFRNRPKFDDRHPMAIYPSGRCDDFQACYPATGNLLIGREERLKASSTCGLRQQIRYCVVSHLKEKKKCFYCDSRDRFKGTARYHGIENVVSRVGQKRRQFWWQAENGVENVFIQFDLEAEFHFTHLVMTFKTFRPAAMLIERSHDFGRTWKVYQYFAYDCAASFPGIPLGPRNRITDLVCDSRYSNVEPSTEGEVIFRVLPPNIHIEDPYSKEVQDMLKITNLRINFTQLHTLGDNLLDPRVEVKEKYYYAIYDMVVRGSCSCYGHASRCIPSNHETIPDMVYGRCECTHHTKGLNCELCEDLYNDLEWKPAIGRQTNACKKCECNNHASRCHFDMAVYQASNNISGGVCDDCQHNTMGVHCERCRPSFFRDPNRRLDDPYVCQQCDCDPRGSKEEGNCDPYTDAGLGLESGRCSCKKNVEGRRCDHCKPGFWNLHEINPDGCESCSCNQMGTVGNHGCNVNTGECVCKRNVVGRDCNQCAPNYYGLGVDEEGCKFCDCDPGGSYSPDCDQTTGQCNCRPHVTGRRCDQPEPGYFVPLPDFITFEAEDAKTIQGSPIVTPRNYDERIHWTGEGFNRLPPYSGIEFPIDYVPSSKYYDAVVRYEPETSGNFKNAQLMIKRPYGIDPYGPCGNYSTTNDIRQISLLSNERTAIVDSICLEKGQRYQMELNTNEFDRPAFDQSPSILIDSITLIPKANDIPFLSGTPENQRKQYEFEHRCLMPYYSFNRQPDVDEFCRKSLMSTGFYTFDGAQPCSCNPTGSYSADCQQLGGLCQCKQYVSPRTCDRCHVGYYGFGPDGCKPCDCHRVGALDSECDPITGQCNCRPETYGRQCDECQPGYWNYPNCQRCDCNGMSDMCDSKTGSCIDCRDNTAGHHCDECAAGYYGDPLGRLTGMVVPCRPCPCPGVEDSGMSHAHTCQLDPRTQNVICHCHPGYAGERCDHCDENYFGEPNIPGGQCSACNCSGNTDISQPGNCDPKTGECLRCLYNTGGSNCEVCRPGYFGNALDHSCAECVCHHLGTDPRSAFCNQTTGQCSCLPNVEGISCNRCADNHWNLTSQQGCEPCDCDPQGSLSMKCNEIDGQCHCKSTFGGRACNECLPNHYGNPRLHCKLCECNSAGSSSMQCHKTTGDCVCIDGISGAKCDRCARGFTGMVPYCEACGECFESWDNITNILKTETFKLLDKARQIKQTGTTGAYTQQFTQIELNLDEINKILEGQNINKFDLERVQHMIEEAKSNLANLQEALNNHERQLEDTKTNIINVNFKLNALANKSMDLELEANQLKNETFALQEANVEGAYNMTKDAQRRSRASRNLVEESSNILTDSQTIRRNTEQLIDQPKGQHNLTYQENDRILRNIQQEILEMETGLPNINNLVCDGFSTIDQCDNLCGGAGCGRCGGISCTHGATTKASTAVELAKKAEKDLQDKDRHVKDELRRIKEAREKSDEALDEAKAAFERIMLAKNTSTNTAIEVNNLLDQINKFLSDDVAQAKDVREIAEKCRQNTISLDENEIRLLALEINKTIAGLKDIDRILSETRDSLEKAEHLKIKADQVKKKANDILSLAESVKKELEKALDAQRKAKNSIDMANKSIIGIEQDLKEVTSKADEAKGKTEEAKGKIVDLNDRLNNLTKKFTGNKFNIENAEKEAMAASSSAEDANKYVVDLERKYRLAAQKLDQKSKVSDDLKKRAKALKDNASTLLNNVSVKLKSIEDFESDIANNDQKLDDLRRKIEELDNEMKNHLENIERQSKFYRDCQA</sequence>
<feature type="domain" description="Laminin EGF-like" evidence="27">
    <location>
        <begin position="746"/>
        <end position="788"/>
    </location>
</feature>
<feature type="compositionally biased region" description="Polar residues" evidence="25">
    <location>
        <begin position="157"/>
        <end position="167"/>
    </location>
</feature>
<feature type="domain" description="Laminin EGF-like" evidence="27">
    <location>
        <begin position="1001"/>
        <end position="1048"/>
    </location>
</feature>
<keyword evidence="30" id="KW-1185">Reference proteome</keyword>
<keyword evidence="5" id="KW-0732">Signal</keyword>
<keyword evidence="26" id="KW-1133">Transmembrane helix</keyword>
<dbReference type="InterPro" id="IPR056863">
    <property type="entry name" value="LMN_ATRN_NET-like_EGF"/>
</dbReference>
<feature type="disulfide bond" evidence="23">
    <location>
        <begin position="1282"/>
        <end position="1291"/>
    </location>
</feature>
<dbReference type="PROSITE" id="PS51116">
    <property type="entry name" value="LAMININ_IVB"/>
    <property type="match status" value="1"/>
</dbReference>
<keyword evidence="9 24" id="KW-0175">Coiled coil</keyword>
<feature type="region of interest" description="Disordered" evidence="25">
    <location>
        <begin position="103"/>
        <end position="195"/>
    </location>
</feature>
<feature type="disulfide bond" evidence="23">
    <location>
        <begin position="1231"/>
        <end position="1240"/>
    </location>
</feature>
<evidence type="ECO:0000259" key="29">
    <source>
        <dbReference type="PROSITE" id="PS51117"/>
    </source>
</evidence>
<feature type="region of interest" description="Disordered" evidence="25">
    <location>
        <begin position="70"/>
        <end position="91"/>
    </location>
</feature>
<evidence type="ECO:0000313" key="31">
    <source>
        <dbReference type="RefSeq" id="XP_027202915.1"/>
    </source>
</evidence>
<keyword evidence="12" id="KW-0966">Cell projection</keyword>
<dbReference type="InParanoid" id="A0A6P6YCA4"/>
<feature type="disulfide bond" evidence="23">
    <location>
        <begin position="746"/>
        <end position="758"/>
    </location>
</feature>
<keyword evidence="11" id="KW-0325">Glycoprotein</keyword>
<proteinExistence type="predicted"/>
<dbReference type="Pfam" id="PF00055">
    <property type="entry name" value="Laminin_N"/>
    <property type="match status" value="1"/>
</dbReference>
<keyword evidence="4" id="KW-0272">Extracellular matrix</keyword>
<dbReference type="Gene3D" id="2.60.120.260">
    <property type="entry name" value="Galactose-binding domain-like"/>
    <property type="match status" value="1"/>
</dbReference>
<feature type="disulfide bond" evidence="23">
    <location>
        <begin position="1070"/>
        <end position="1079"/>
    </location>
</feature>
<dbReference type="Proteomes" id="UP000515146">
    <property type="component" value="Unplaced"/>
</dbReference>
<evidence type="ECO:0000256" key="12">
    <source>
        <dbReference type="ARBA" id="ARBA00023273"/>
    </source>
</evidence>
<dbReference type="CTD" id="34068"/>
<keyword evidence="26" id="KW-0812">Transmembrane</keyword>
<dbReference type="InterPro" id="IPR050440">
    <property type="entry name" value="Laminin/Netrin_ECM"/>
</dbReference>
<dbReference type="FunFam" id="2.10.25.10:FF:000135">
    <property type="entry name" value="Laminin subunit beta 4"/>
    <property type="match status" value="1"/>
</dbReference>
<dbReference type="FunFam" id="2.10.25.10:FF:000130">
    <property type="entry name" value="Laminin subunit beta 1"/>
    <property type="match status" value="1"/>
</dbReference>
<name>A0A6P6YCA4_DERPT</name>
<dbReference type="FunFam" id="2.10.25.10:FF:000084">
    <property type="entry name" value="Laminin subunit alpha 3"/>
    <property type="match status" value="1"/>
</dbReference>
<gene>
    <name evidence="31" type="primary">LOC113796827</name>
</gene>
<feature type="region of interest" description="Disordered" evidence="25">
    <location>
        <begin position="216"/>
        <end position="253"/>
    </location>
</feature>
<dbReference type="PANTHER" id="PTHR10574">
    <property type="entry name" value="NETRIN/LAMININ-RELATED"/>
    <property type="match status" value="1"/>
</dbReference>
<evidence type="ECO:0000259" key="27">
    <source>
        <dbReference type="PROSITE" id="PS50027"/>
    </source>
</evidence>
<feature type="disulfide bond" evidence="23">
    <location>
        <begin position="748"/>
        <end position="765"/>
    </location>
</feature>
<feature type="disulfide bond" evidence="23">
    <location>
        <begin position="1049"/>
        <end position="1061"/>
    </location>
</feature>
<feature type="disulfide bond" evidence="23">
    <location>
        <begin position="717"/>
        <end position="726"/>
    </location>
</feature>
<dbReference type="Pfam" id="PF00053">
    <property type="entry name" value="EGF_laminin"/>
    <property type="match status" value="11"/>
</dbReference>
<feature type="domain" description="Laminin EGF-like" evidence="27">
    <location>
        <begin position="695"/>
        <end position="745"/>
    </location>
</feature>
<dbReference type="FunFam" id="2.10.25.10:FF:000065">
    <property type="entry name" value="Laminin subunit beta 1"/>
    <property type="match status" value="1"/>
</dbReference>
<dbReference type="InterPro" id="IPR000742">
    <property type="entry name" value="EGF"/>
</dbReference>
<dbReference type="PROSITE" id="PS50027">
    <property type="entry name" value="EGF_LAM_2"/>
    <property type="match status" value="10"/>
</dbReference>
<dbReference type="InterPro" id="IPR008211">
    <property type="entry name" value="Laminin_N"/>
</dbReference>
<evidence type="ECO:0000256" key="3">
    <source>
        <dbReference type="ARBA" id="ARBA00022525"/>
    </source>
</evidence>
<evidence type="ECO:0000256" key="8">
    <source>
        <dbReference type="ARBA" id="ARBA00022889"/>
    </source>
</evidence>
<dbReference type="InterPro" id="IPR013015">
    <property type="entry name" value="Laminin_IV_B"/>
</dbReference>
<dbReference type="FunFam" id="2.10.25.10:FF:000090">
    <property type="entry name" value="laminin subunit alpha"/>
    <property type="match status" value="1"/>
</dbReference>
<dbReference type="KEGG" id="dpte:113796827"/>
<dbReference type="FunFam" id="2.60.120.260:FF:000010">
    <property type="entry name" value="Laminin subunit beta 1"/>
    <property type="match status" value="1"/>
</dbReference>
<dbReference type="PROSITE" id="PS51117">
    <property type="entry name" value="LAMININ_NTER"/>
    <property type="match status" value="1"/>
</dbReference>
<feature type="disulfide bond" evidence="23">
    <location>
        <begin position="767"/>
        <end position="776"/>
    </location>
</feature>
<dbReference type="FunFam" id="2.170.300.10:FF:000001">
    <property type="entry name" value="Laminin subunit beta-1"/>
    <property type="match status" value="1"/>
</dbReference>
<dbReference type="FunFam" id="2.10.25.10:FF:000145">
    <property type="entry name" value="Laminin subunit beta 1"/>
    <property type="match status" value="1"/>
</dbReference>
<feature type="disulfide bond" evidence="23">
    <location>
        <begin position="1051"/>
        <end position="1068"/>
    </location>
</feature>
<feature type="coiled-coil region" evidence="24">
    <location>
        <begin position="1664"/>
        <end position="1705"/>
    </location>
</feature>
<dbReference type="FunFam" id="2.10.25.10:FF:000224">
    <property type="entry name" value="Usherin"/>
    <property type="match status" value="1"/>
</dbReference>
<evidence type="ECO:0000256" key="22">
    <source>
        <dbReference type="ARBA" id="ARBA00083813"/>
    </source>
</evidence>
<dbReference type="SUPFAM" id="SSF57196">
    <property type="entry name" value="EGF/Laminin"/>
    <property type="match status" value="12"/>
</dbReference>
<evidence type="ECO:0000256" key="16">
    <source>
        <dbReference type="ARBA" id="ARBA00075282"/>
    </source>
</evidence>
<evidence type="ECO:0000256" key="19">
    <source>
        <dbReference type="ARBA" id="ARBA00076958"/>
    </source>
</evidence>
<reference evidence="31" key="1">
    <citation type="submission" date="2025-08" db="UniProtKB">
        <authorList>
            <consortium name="RefSeq"/>
        </authorList>
    </citation>
    <scope>IDENTIFICATION</scope>
    <source>
        <strain evidence="31">Airmid</strain>
    </source>
</reference>
<feature type="domain" description="Laminin N-terminal" evidence="29">
    <location>
        <begin position="272"/>
        <end position="509"/>
    </location>
</feature>
<dbReference type="GO" id="GO:0043259">
    <property type="term" value="C:laminin-10 complex"/>
    <property type="evidence" value="ECO:0007669"/>
    <property type="project" value="UniProtKB-ARBA"/>
</dbReference>
<feature type="disulfide bond" evidence="23">
    <location>
        <begin position="1001"/>
        <end position="1013"/>
    </location>
</feature>
<feature type="compositionally biased region" description="Low complexity" evidence="25">
    <location>
        <begin position="103"/>
        <end position="116"/>
    </location>
</feature>
<feature type="domain" description="Laminin EGF-like" evidence="27">
    <location>
        <begin position="1207"/>
        <end position="1258"/>
    </location>
</feature>
<feature type="disulfide bond" evidence="23">
    <location>
        <begin position="1360"/>
        <end position="1377"/>
    </location>
</feature>
<feature type="disulfide bond" evidence="23">
    <location>
        <begin position="1310"/>
        <end position="1322"/>
    </location>
</feature>
<dbReference type="PRINTS" id="PR00011">
    <property type="entry name" value="EGFLAMININ"/>
</dbReference>
<feature type="disulfide bond" evidence="23">
    <location>
        <begin position="665"/>
        <end position="674"/>
    </location>
</feature>
<feature type="compositionally biased region" description="Low complexity" evidence="25">
    <location>
        <begin position="145"/>
        <end position="156"/>
    </location>
</feature>
<evidence type="ECO:0000313" key="30">
    <source>
        <dbReference type="Proteomes" id="UP000515146"/>
    </source>
</evidence>
<dbReference type="PANTHER" id="PTHR10574:SF375">
    <property type="entry name" value="LAMININ SUBUNIT BETA-1"/>
    <property type="match status" value="1"/>
</dbReference>
<evidence type="ECO:0000256" key="6">
    <source>
        <dbReference type="ARBA" id="ARBA00022737"/>
    </source>
</evidence>
<dbReference type="GO" id="GO:0009888">
    <property type="term" value="P:tissue development"/>
    <property type="evidence" value="ECO:0007669"/>
    <property type="project" value="TreeGrafter"/>
</dbReference>
<accession>A0A6P6YCA4</accession>
<dbReference type="FunFam" id="2.10.25.10:FF:000083">
    <property type="entry name" value="Laminin subunit alpha"/>
    <property type="match status" value="1"/>
</dbReference>
<dbReference type="Pfam" id="PF24973">
    <property type="entry name" value="EGF_LMN_ATRN"/>
    <property type="match status" value="2"/>
</dbReference>
<evidence type="ECO:0000256" key="17">
    <source>
        <dbReference type="ARBA" id="ARBA00075415"/>
    </source>
</evidence>
<dbReference type="SMART" id="SM00180">
    <property type="entry name" value="EGF_Lam"/>
    <property type="match status" value="13"/>
</dbReference>
<feature type="disulfide bond" evidence="23">
    <location>
        <begin position="1379"/>
        <end position="1388"/>
    </location>
</feature>
<feature type="disulfide bond" evidence="23">
    <location>
        <begin position="1003"/>
        <end position="1020"/>
    </location>
</feature>
<evidence type="ECO:0000256" key="15">
    <source>
        <dbReference type="ARBA" id="ARBA00071083"/>
    </source>
</evidence>
<evidence type="ECO:0000256" key="26">
    <source>
        <dbReference type="SAM" id="Phobius"/>
    </source>
</evidence>
<feature type="domain" description="Laminin IV type B" evidence="28">
    <location>
        <begin position="785"/>
        <end position="995"/>
    </location>
</feature>
<dbReference type="SUPFAM" id="SSF57997">
    <property type="entry name" value="Tropomyosin"/>
    <property type="match status" value="1"/>
</dbReference>
<dbReference type="FunFam" id="2.10.25.10:FF:000138">
    <property type="entry name" value="Laminin subunit beta 1"/>
    <property type="match status" value="1"/>
</dbReference>
<keyword evidence="8" id="KW-0130">Cell adhesion</keyword>
<feature type="disulfide bond" evidence="23">
    <location>
        <begin position="1114"/>
        <end position="1123"/>
    </location>
</feature>
<feature type="disulfide bond" evidence="23">
    <location>
        <begin position="729"/>
        <end position="743"/>
    </location>
</feature>
<dbReference type="GO" id="GO:0005737">
    <property type="term" value="C:cytoplasm"/>
    <property type="evidence" value="ECO:0007669"/>
    <property type="project" value="UniProtKB-ARBA"/>
</dbReference>
<dbReference type="InterPro" id="IPR002049">
    <property type="entry name" value="LE_dom"/>
</dbReference>
<evidence type="ECO:0000256" key="9">
    <source>
        <dbReference type="ARBA" id="ARBA00023054"/>
    </source>
</evidence>
<evidence type="ECO:0000256" key="11">
    <source>
        <dbReference type="ARBA" id="ARBA00023180"/>
    </source>
</evidence>
<dbReference type="RefSeq" id="XP_027202915.1">
    <property type="nucleotide sequence ID" value="XM_027347114.1"/>
</dbReference>
<dbReference type="Gene3D" id="2.10.25.10">
    <property type="entry name" value="Laminin"/>
    <property type="match status" value="11"/>
</dbReference>
<dbReference type="Pfam" id="PF21199">
    <property type="entry name" value="LAMININ_IV_B"/>
    <property type="match status" value="1"/>
</dbReference>
<evidence type="ECO:0000256" key="10">
    <source>
        <dbReference type="ARBA" id="ARBA00023157"/>
    </source>
</evidence>
<evidence type="ECO:0000256" key="7">
    <source>
        <dbReference type="ARBA" id="ARBA00022869"/>
    </source>
</evidence>
<evidence type="ECO:0000256" key="21">
    <source>
        <dbReference type="ARBA" id="ARBA00083431"/>
    </source>
</evidence>
<dbReference type="GeneID" id="113796827"/>
<evidence type="ECO:0000256" key="18">
    <source>
        <dbReference type="ARBA" id="ARBA00076920"/>
    </source>
</evidence>
<dbReference type="GO" id="GO:0042995">
    <property type="term" value="C:cell projection"/>
    <property type="evidence" value="ECO:0007669"/>
    <property type="project" value="UniProtKB-SubCell"/>
</dbReference>
<dbReference type="PROSITE" id="PS01248">
    <property type="entry name" value="EGF_LAM_1"/>
    <property type="match status" value="4"/>
</dbReference>
<evidence type="ECO:0000256" key="5">
    <source>
        <dbReference type="ARBA" id="ARBA00022729"/>
    </source>
</evidence>
<feature type="domain" description="Laminin EGF-like" evidence="27">
    <location>
        <begin position="1049"/>
        <end position="1094"/>
    </location>
</feature>
<comment type="subcellular location">
    <subcellularLocation>
        <location evidence="2">Cell projection</location>
    </subcellularLocation>
    <subcellularLocation>
        <location evidence="1">Secreted</location>
        <location evidence="1">Extracellular space</location>
        <location evidence="1">Extracellular matrix</location>
        <location evidence="1">Basement membrane</location>
    </subcellularLocation>
</comment>
<feature type="compositionally biased region" description="Polar residues" evidence="25">
    <location>
        <begin position="81"/>
        <end position="91"/>
    </location>
</feature>
<evidence type="ECO:0000256" key="25">
    <source>
        <dbReference type="SAM" id="MobiDB-lite"/>
    </source>
</evidence>
<dbReference type="Gene3D" id="2.170.300.10">
    <property type="entry name" value="Tie2 ligand-binding domain superfamily"/>
    <property type="match status" value="1"/>
</dbReference>
<comment type="subunit">
    <text evidence="14">Laminin is a complex glycoprotein, consisting of three different polypeptide chains (alpha, beta, gamma), which are bound to each other by disulfide bonds into a cross-shaped molecule comprising one long and three short arms with globules at each end. Beta-1 is a subunit of laminin-1 (laminin-111 or EHS laminin), laminin-2 (laminin-211 or merosin), laminin-6 (laminin-311 or K-laminin), laminin-8 (laminin-411), laminin-10 (laminin-511) and laminin-12 (laminin-213). Interacts with ITGB1.</text>
</comment>
<dbReference type="FunFam" id="2.10.25.10:FF:000011">
    <property type="entry name" value="Cadherin EGF LAG seven-pass G-type receptor"/>
    <property type="match status" value="1"/>
</dbReference>
<keyword evidence="3" id="KW-0964">Secreted</keyword>
<evidence type="ECO:0000256" key="20">
    <source>
        <dbReference type="ARBA" id="ARBA00082919"/>
    </source>
</evidence>
<feature type="domain" description="Laminin EGF-like" evidence="27">
    <location>
        <begin position="1310"/>
        <end position="1357"/>
    </location>
</feature>
<feature type="disulfide bond" evidence="23">
    <location>
        <begin position="1358"/>
        <end position="1370"/>
    </location>
</feature>
<dbReference type="SMART" id="SM00136">
    <property type="entry name" value="LamNT"/>
    <property type="match status" value="1"/>
</dbReference>
<feature type="domain" description="Laminin EGF-like" evidence="27">
    <location>
        <begin position="635"/>
        <end position="694"/>
    </location>
</feature>
<evidence type="ECO:0000256" key="1">
    <source>
        <dbReference type="ARBA" id="ARBA00004302"/>
    </source>
</evidence>
<dbReference type="CDD" id="cd22302">
    <property type="entry name" value="cc_DmLAMB1-like_C"/>
    <property type="match status" value="1"/>
</dbReference>
<organism evidence="30 31">
    <name type="scientific">Dermatophagoides pteronyssinus</name>
    <name type="common">European house dust mite</name>
    <dbReference type="NCBI Taxonomy" id="6956"/>
    <lineage>
        <taxon>Eukaryota</taxon>
        <taxon>Metazoa</taxon>
        <taxon>Ecdysozoa</taxon>
        <taxon>Arthropoda</taxon>
        <taxon>Chelicerata</taxon>
        <taxon>Arachnida</taxon>
        <taxon>Acari</taxon>
        <taxon>Acariformes</taxon>
        <taxon>Sarcoptiformes</taxon>
        <taxon>Astigmata</taxon>
        <taxon>Psoroptidia</taxon>
        <taxon>Analgoidea</taxon>
        <taxon>Pyroglyphidae</taxon>
        <taxon>Dermatophagoidinae</taxon>
        <taxon>Dermatophagoides</taxon>
    </lineage>
</organism>
<evidence type="ECO:0000256" key="24">
    <source>
        <dbReference type="SAM" id="Coils"/>
    </source>
</evidence>
<evidence type="ECO:0000256" key="13">
    <source>
        <dbReference type="ARBA" id="ARBA00023292"/>
    </source>
</evidence>
<protein>
    <recommendedName>
        <fullName evidence="15">Laminin subunit beta-1</fullName>
    </recommendedName>
    <alternativeName>
        <fullName evidence="18">Laminin B1 chain</fullName>
    </alternativeName>
    <alternativeName>
        <fullName evidence="16">Laminin-1 subunit beta</fullName>
    </alternativeName>
    <alternativeName>
        <fullName evidence="20">Laminin-10 subunit beta</fullName>
    </alternativeName>
    <alternativeName>
        <fullName evidence="17">Laminin-12 subunit beta</fullName>
    </alternativeName>
    <alternativeName>
        <fullName evidence="21">Laminin-2 subunit beta</fullName>
    </alternativeName>
    <alternativeName>
        <fullName evidence="19">Laminin-6 subunit beta</fullName>
    </alternativeName>
    <alternativeName>
        <fullName evidence="22">Laminin-8 subunit beta</fullName>
    </alternativeName>
</protein>
<dbReference type="GO" id="GO:0009887">
    <property type="term" value="P:animal organ morphogenesis"/>
    <property type="evidence" value="ECO:0007669"/>
    <property type="project" value="TreeGrafter"/>
</dbReference>
<dbReference type="SMART" id="SM00181">
    <property type="entry name" value="EGF"/>
    <property type="match status" value="7"/>
</dbReference>
<dbReference type="OMA" id="DYQCDRE"/>
<dbReference type="OrthoDB" id="5985440at2759"/>
<feature type="compositionally biased region" description="Basic and acidic residues" evidence="25">
    <location>
        <begin position="70"/>
        <end position="80"/>
    </location>
</feature>
<keyword evidence="6" id="KW-0677">Repeat</keyword>
<keyword evidence="26" id="KW-0472">Membrane</keyword>
<evidence type="ECO:0000256" key="14">
    <source>
        <dbReference type="ARBA" id="ARBA00065312"/>
    </source>
</evidence>
<evidence type="ECO:0000256" key="4">
    <source>
        <dbReference type="ARBA" id="ARBA00022530"/>
    </source>
</evidence>
<dbReference type="GO" id="GO:0031175">
    <property type="term" value="P:neuron projection development"/>
    <property type="evidence" value="ECO:0007669"/>
    <property type="project" value="UniProtKB-ARBA"/>
</dbReference>
<feature type="disulfide bond" evidence="23">
    <location>
        <begin position="1312"/>
        <end position="1329"/>
    </location>
</feature>
<comment type="caution">
    <text evidence="23">Lacks conserved residue(s) required for the propagation of feature annotation.</text>
</comment>
<feature type="coiled-coil region" evidence="24">
    <location>
        <begin position="1470"/>
        <end position="1532"/>
    </location>
</feature>
<evidence type="ECO:0000256" key="23">
    <source>
        <dbReference type="PROSITE-ProRule" id="PRU00460"/>
    </source>
</evidence>
<feature type="domain" description="Laminin EGF-like" evidence="27">
    <location>
        <begin position="1095"/>
        <end position="1147"/>
    </location>
</feature>
<feature type="disulfide bond" evidence="23">
    <location>
        <begin position="1331"/>
        <end position="1340"/>
    </location>
</feature>
<feature type="domain" description="Laminin EGF-like" evidence="27">
    <location>
        <begin position="1358"/>
        <end position="1404"/>
    </location>
</feature>
<feature type="domain" description="Laminin EGF-like" evidence="27">
    <location>
        <begin position="1259"/>
        <end position="1309"/>
    </location>
</feature>
<dbReference type="FunCoup" id="A0A6P6YCA4">
    <property type="interactions" value="55"/>
</dbReference>
<keyword evidence="13 23" id="KW-0424">Laminin EGF-like domain</keyword>
<keyword evidence="10 23" id="KW-1015">Disulfide bond</keyword>